<evidence type="ECO:0000313" key="2">
    <source>
        <dbReference type="EMBL" id="KAJ6253353.1"/>
    </source>
</evidence>
<organism evidence="2 3">
    <name type="scientific">Anaeramoeba flamelloides</name>
    <dbReference type="NCBI Taxonomy" id="1746091"/>
    <lineage>
        <taxon>Eukaryota</taxon>
        <taxon>Metamonada</taxon>
        <taxon>Anaeramoebidae</taxon>
        <taxon>Anaeramoeba</taxon>
    </lineage>
</organism>
<reference evidence="2" key="1">
    <citation type="submission" date="2022-08" db="EMBL/GenBank/DDBJ databases">
        <title>Novel sulfate-reducing endosymbionts in the free-living metamonad Anaeramoeba.</title>
        <authorList>
            <person name="Jerlstrom-Hultqvist J."/>
            <person name="Cepicka I."/>
            <person name="Gallot-Lavallee L."/>
            <person name="Salas-Leiva D."/>
            <person name="Curtis B.A."/>
            <person name="Zahonova K."/>
            <person name="Pipaliya S."/>
            <person name="Dacks J."/>
            <person name="Roger A.J."/>
        </authorList>
    </citation>
    <scope>NUCLEOTIDE SEQUENCE</scope>
    <source>
        <strain evidence="2">Schooner1</strain>
    </source>
</reference>
<dbReference type="EMBL" id="JAOAOG010000032">
    <property type="protein sequence ID" value="KAJ6253353.1"/>
    <property type="molecule type" value="Genomic_DNA"/>
</dbReference>
<evidence type="ECO:0000313" key="3">
    <source>
        <dbReference type="Proteomes" id="UP001150062"/>
    </source>
</evidence>
<feature type="region of interest" description="Disordered" evidence="1">
    <location>
        <begin position="67"/>
        <end position="97"/>
    </location>
</feature>
<feature type="region of interest" description="Disordered" evidence="1">
    <location>
        <begin position="130"/>
        <end position="162"/>
    </location>
</feature>
<gene>
    <name evidence="2" type="ORF">M0813_01399</name>
</gene>
<name>A0ABQ8Z8Z0_9EUKA</name>
<sequence>MQNSSKPFPHSLNPIFVDSTNWVLMKTIQTKKTLAKKYAKNNIFCAWHGQFCSKNNAAKYIPQVHGGEFNSRKSQKHQSKNKNQAKRKRNNRRNQSQGHLCRNCIQLWRKWNAKGNPIIGTLKERIKVFENEEDPESDEKTDSDGEYLEKEEGETKTTNLCHNPSYNAEEMRIYLMTEEEKKKELAFQILEREEKEDLKRKRQGENQISQLKKKFHPNEDQIIRQKSLESGKEPLSPTISSELLNPHSNYLVDSEQMIQLLNNVHCPCGRKKILKDLKEGYGSFKAILLCPNCPIEQWENNEEIFFFFQRNWIKGMTKRCQKRR</sequence>
<comment type="caution">
    <text evidence="2">The sequence shown here is derived from an EMBL/GenBank/DDBJ whole genome shotgun (WGS) entry which is preliminary data.</text>
</comment>
<accession>A0ABQ8Z8Z0</accession>
<protein>
    <submittedName>
        <fullName evidence="2">Uncharacterized protein</fullName>
    </submittedName>
</protein>
<keyword evidence="3" id="KW-1185">Reference proteome</keyword>
<proteinExistence type="predicted"/>
<feature type="compositionally biased region" description="Basic residues" evidence="1">
    <location>
        <begin position="73"/>
        <end position="92"/>
    </location>
</feature>
<evidence type="ECO:0000256" key="1">
    <source>
        <dbReference type="SAM" id="MobiDB-lite"/>
    </source>
</evidence>
<feature type="compositionally biased region" description="Basic and acidic residues" evidence="1">
    <location>
        <begin position="138"/>
        <end position="155"/>
    </location>
</feature>
<dbReference type="Proteomes" id="UP001150062">
    <property type="component" value="Unassembled WGS sequence"/>
</dbReference>